<dbReference type="AlphaFoldDB" id="A0A663F3M1"/>
<evidence type="ECO:0000313" key="3">
    <source>
        <dbReference type="Proteomes" id="UP000472275"/>
    </source>
</evidence>
<feature type="compositionally biased region" description="Basic and acidic residues" evidence="1">
    <location>
        <begin position="21"/>
        <end position="30"/>
    </location>
</feature>
<accession>A0A663F3M1</accession>
<dbReference type="Proteomes" id="UP000472275">
    <property type="component" value="Chromosome 16"/>
</dbReference>
<feature type="region of interest" description="Disordered" evidence="1">
    <location>
        <begin position="1"/>
        <end position="30"/>
    </location>
</feature>
<keyword evidence="3" id="KW-1185">Reference proteome</keyword>
<sequence>SFNEVKKSTATSTNSAFPLPKPDESSKIRTGPEIHGLKSYLLKLALTFLFLSRCLRTATAFLINPFDLRILKILLPVTKRTWATPWESLRITPETNIYISQ</sequence>
<reference evidence="2" key="1">
    <citation type="submission" date="2025-08" db="UniProtKB">
        <authorList>
            <consortium name="Ensembl"/>
        </authorList>
    </citation>
    <scope>IDENTIFICATION</scope>
</reference>
<organism evidence="2 3">
    <name type="scientific">Aquila chrysaetos chrysaetos</name>
    <dbReference type="NCBI Taxonomy" id="223781"/>
    <lineage>
        <taxon>Eukaryota</taxon>
        <taxon>Metazoa</taxon>
        <taxon>Chordata</taxon>
        <taxon>Craniata</taxon>
        <taxon>Vertebrata</taxon>
        <taxon>Euteleostomi</taxon>
        <taxon>Archelosauria</taxon>
        <taxon>Archosauria</taxon>
        <taxon>Dinosauria</taxon>
        <taxon>Saurischia</taxon>
        <taxon>Theropoda</taxon>
        <taxon>Coelurosauria</taxon>
        <taxon>Aves</taxon>
        <taxon>Neognathae</taxon>
        <taxon>Neoaves</taxon>
        <taxon>Telluraves</taxon>
        <taxon>Accipitrimorphae</taxon>
        <taxon>Accipitriformes</taxon>
        <taxon>Accipitridae</taxon>
        <taxon>Accipitrinae</taxon>
        <taxon>Aquila</taxon>
    </lineage>
</organism>
<evidence type="ECO:0000256" key="1">
    <source>
        <dbReference type="SAM" id="MobiDB-lite"/>
    </source>
</evidence>
<dbReference type="GeneTree" id="ENSGT01120000274641"/>
<dbReference type="Ensembl" id="ENSACCT00020019137.1">
    <property type="protein sequence ID" value="ENSACCP00020018331.1"/>
    <property type="gene ID" value="ENSACCG00020012617.1"/>
</dbReference>
<reference evidence="2" key="2">
    <citation type="submission" date="2025-09" db="UniProtKB">
        <authorList>
            <consortium name="Ensembl"/>
        </authorList>
    </citation>
    <scope>IDENTIFICATION</scope>
</reference>
<protein>
    <submittedName>
        <fullName evidence="2">Uncharacterized protein</fullName>
    </submittedName>
</protein>
<dbReference type="InParanoid" id="A0A663F3M1"/>
<name>A0A663F3M1_AQUCH</name>
<evidence type="ECO:0000313" key="2">
    <source>
        <dbReference type="Ensembl" id="ENSACCP00020018331.1"/>
    </source>
</evidence>
<proteinExistence type="predicted"/>